<dbReference type="Gene3D" id="1.25.10.10">
    <property type="entry name" value="Leucine-rich Repeat Variant"/>
    <property type="match status" value="2"/>
</dbReference>
<dbReference type="InterPro" id="IPR001494">
    <property type="entry name" value="Importin-beta_N"/>
</dbReference>
<evidence type="ECO:0000256" key="6">
    <source>
        <dbReference type="ARBA" id="ARBA00022927"/>
    </source>
</evidence>
<dbReference type="InterPro" id="IPR016024">
    <property type="entry name" value="ARM-type_fold"/>
</dbReference>
<dbReference type="AlphaFoldDB" id="A0A8J5XGW8"/>
<protein>
    <recommendedName>
        <fullName evidence="8">Importin N-terminal domain-containing protein</fullName>
    </recommendedName>
</protein>
<feature type="domain" description="Importin N-terminal" evidence="8">
    <location>
        <begin position="30"/>
        <end position="96"/>
    </location>
</feature>
<dbReference type="Proteomes" id="UP000751190">
    <property type="component" value="Unassembled WGS sequence"/>
</dbReference>
<keyword evidence="5" id="KW-0963">Cytoplasm</keyword>
<keyword evidence="7" id="KW-0539">Nucleus</keyword>
<dbReference type="Pfam" id="PF03810">
    <property type="entry name" value="IBN_N"/>
    <property type="match status" value="1"/>
</dbReference>
<dbReference type="SUPFAM" id="SSF48371">
    <property type="entry name" value="ARM repeat"/>
    <property type="match status" value="1"/>
</dbReference>
<evidence type="ECO:0000256" key="2">
    <source>
        <dbReference type="ARBA" id="ARBA00004496"/>
    </source>
</evidence>
<evidence type="ECO:0000259" key="8">
    <source>
        <dbReference type="PROSITE" id="PS50166"/>
    </source>
</evidence>
<dbReference type="GO" id="GO:0005643">
    <property type="term" value="C:nuclear pore"/>
    <property type="evidence" value="ECO:0007669"/>
    <property type="project" value="TreeGrafter"/>
</dbReference>
<gene>
    <name evidence="9" type="ORF">KFE25_000267</name>
</gene>
<organism evidence="9 10">
    <name type="scientific">Diacronema lutheri</name>
    <name type="common">Unicellular marine alga</name>
    <name type="synonym">Monochrysis lutheri</name>
    <dbReference type="NCBI Taxonomy" id="2081491"/>
    <lineage>
        <taxon>Eukaryota</taxon>
        <taxon>Haptista</taxon>
        <taxon>Haptophyta</taxon>
        <taxon>Pavlovophyceae</taxon>
        <taxon>Pavlovales</taxon>
        <taxon>Pavlovaceae</taxon>
        <taxon>Diacronema</taxon>
    </lineage>
</organism>
<reference evidence="9" key="1">
    <citation type="submission" date="2021-05" db="EMBL/GenBank/DDBJ databases">
        <title>The genome of the haptophyte Pavlova lutheri (Diacronema luteri, Pavlovales) - a model for lipid biosynthesis in eukaryotic algae.</title>
        <authorList>
            <person name="Hulatt C.J."/>
            <person name="Posewitz M.C."/>
        </authorList>
    </citation>
    <scope>NUCLEOTIDE SEQUENCE</scope>
    <source>
        <strain evidence="9">NIVA-4/92</strain>
    </source>
</reference>
<keyword evidence="10" id="KW-1185">Reference proteome</keyword>
<evidence type="ECO:0000313" key="9">
    <source>
        <dbReference type="EMBL" id="KAG8464099.1"/>
    </source>
</evidence>
<comment type="caution">
    <text evidence="9">The sequence shown here is derived from an EMBL/GenBank/DDBJ whole genome shotgun (WGS) entry which is preliminary data.</text>
</comment>
<dbReference type="PANTHER" id="PTHR12596:SF2">
    <property type="entry name" value="EXPORTIN-7 ISOFORM X1"/>
    <property type="match status" value="1"/>
</dbReference>
<dbReference type="OrthoDB" id="244158at2759"/>
<dbReference type="InterPro" id="IPR044189">
    <property type="entry name" value="XPO4/7-like"/>
</dbReference>
<dbReference type="EMBL" id="JAGTXO010000014">
    <property type="protein sequence ID" value="KAG8464099.1"/>
    <property type="molecule type" value="Genomic_DNA"/>
</dbReference>
<evidence type="ECO:0000256" key="7">
    <source>
        <dbReference type="ARBA" id="ARBA00023242"/>
    </source>
</evidence>
<dbReference type="GO" id="GO:0031267">
    <property type="term" value="F:small GTPase binding"/>
    <property type="evidence" value="ECO:0007669"/>
    <property type="project" value="InterPro"/>
</dbReference>
<dbReference type="GO" id="GO:0005049">
    <property type="term" value="F:nuclear export signal receptor activity"/>
    <property type="evidence" value="ECO:0007669"/>
    <property type="project" value="InterPro"/>
</dbReference>
<comment type="subcellular location">
    <subcellularLocation>
        <location evidence="2">Cytoplasm</location>
    </subcellularLocation>
    <subcellularLocation>
        <location evidence="1">Nucleus</location>
    </subcellularLocation>
</comment>
<name>A0A8J5XGW8_DIALT</name>
<accession>A0A8J5XGW8</accession>
<evidence type="ECO:0000256" key="3">
    <source>
        <dbReference type="ARBA" id="ARBA00009466"/>
    </source>
</evidence>
<keyword evidence="4" id="KW-0813">Transport</keyword>
<dbReference type="GO" id="GO:0005737">
    <property type="term" value="C:cytoplasm"/>
    <property type="evidence" value="ECO:0007669"/>
    <property type="project" value="UniProtKB-SubCell"/>
</dbReference>
<dbReference type="InterPro" id="IPR011989">
    <property type="entry name" value="ARM-like"/>
</dbReference>
<dbReference type="Pfam" id="PF25795">
    <property type="entry name" value="TPR_XPO7"/>
    <property type="match status" value="1"/>
</dbReference>
<evidence type="ECO:0000313" key="10">
    <source>
        <dbReference type="Proteomes" id="UP000751190"/>
    </source>
</evidence>
<dbReference type="OMA" id="DCFHELC"/>
<dbReference type="PANTHER" id="PTHR12596">
    <property type="entry name" value="EXPORTIN 4,7-RELATED"/>
    <property type="match status" value="1"/>
</dbReference>
<proteinExistence type="inferred from homology"/>
<evidence type="ECO:0000256" key="5">
    <source>
        <dbReference type="ARBA" id="ARBA00022490"/>
    </source>
</evidence>
<dbReference type="SMART" id="SM00913">
    <property type="entry name" value="IBN_N"/>
    <property type="match status" value="1"/>
</dbReference>
<evidence type="ECO:0000256" key="1">
    <source>
        <dbReference type="ARBA" id="ARBA00004123"/>
    </source>
</evidence>
<dbReference type="GO" id="GO:0006611">
    <property type="term" value="P:protein export from nucleus"/>
    <property type="evidence" value="ECO:0007669"/>
    <property type="project" value="TreeGrafter"/>
</dbReference>
<dbReference type="InterPro" id="IPR057947">
    <property type="entry name" value="TPR_XPO7/RBP17"/>
</dbReference>
<evidence type="ECO:0000256" key="4">
    <source>
        <dbReference type="ARBA" id="ARBA00022448"/>
    </source>
</evidence>
<sequence length="1085" mass="120955">MEDRQQAMFRVEALANRLYNSPNAEDRTQAEHSLMQISNAPECIPQCQYVLEHSQVPYAQLVMANALRKLVTQNWNNSTAQQRLDMRTWVLSYLASSGPKVAPFIVSSLVQLLCRITKMGWFEDPCHQKITDEVGQFLHASSKHCVIGLGILTQLVSEMNLPAPGRSLTQHRKTASSFRDLALLQIFEVALTTLRSIQAGSLAQAGGAAGAAADDSPKLQELALQLALLSLSYDFIGTTLDEASEELGTIQVPSSWRALMEEGGTMELFFEIYCTTTPPQSSMALECLVQLASLRRSLFSSETQRGLFLNRLLTGVFNVLQTQAGLRQHENYHELCRLLARIKANYQLGELVVADAYDEWIQLVAAFTVDSFQHWQWASNSVYYLLSLWSRLVSSIPYLKGDASSNLEKYVPQVTRAFILSRIECIRSALASPDANDDPLGDEEQLTEQLESLPSLCRFQLTQASEYIVGLFDPVATLYATLLVLPEAERHGADSHTRMSQCEAELAWLVYTVGAILGSHLSPSSSPETQQLIDGELAGRVFQLAVLTDSQLGATERMAHRTNQQLELAMLYFFGQFRKVYIGDQATSSSKVYQYLSERLMLGDHLAVLTLLLSKISGHLKYRHACAELTSKALALFSELASGYASGKLLLKLDMVHQILRSHTAAEFPFLDLPSNGRQRTSFLAMLARLLFSESEQPASFAQFMEPVRESLDKLWQAAQQAADVFGSDAMKSLLIGTLRDLRGICSSCNNRRTYTLFFEFLYPTYFPLLREAAAGWYQTPAVTTPLLKLMAEVVYNKAQRLTFDSSSPNGILLFRETSALLCVFGSRALTHEPPPSGDLYEHKYKGIGIALLTLQRALSGNYVNFGVFALYGDKALDDVLSIAIQLCLYMQLGEMLSFPKLAKTYFTLIEILMRNHTATMVKLDTIVLAHIATTLTEGLKSHDVSISSQCAAAIENFAVYHFTHAPEGERTEAGRMLSAHLAKEPALFQGLLSTLLQTIVFEECANQWSLSRPLLPLILINQDFFNQWQEQLIAQQAGTPERQAKLASAFQKLMADVQCNLESKNRDKITTNLTLFRHEAKALF</sequence>
<comment type="similarity">
    <text evidence="3">Belongs to the exportin family.</text>
</comment>
<dbReference type="PROSITE" id="PS50166">
    <property type="entry name" value="IMPORTIN_B_NT"/>
    <property type="match status" value="1"/>
</dbReference>
<keyword evidence="6" id="KW-0653">Protein transport</keyword>